<proteinExistence type="predicted"/>
<evidence type="ECO:0000313" key="2">
    <source>
        <dbReference type="Proteomes" id="UP000199520"/>
    </source>
</evidence>
<dbReference type="RefSeq" id="WP_090940527.1">
    <property type="nucleotide sequence ID" value="NZ_FOTS01000038.1"/>
</dbReference>
<dbReference type="EMBL" id="FOTS01000038">
    <property type="protein sequence ID" value="SFM07417.1"/>
    <property type="molecule type" value="Genomic_DNA"/>
</dbReference>
<reference evidence="2" key="1">
    <citation type="submission" date="2016-10" db="EMBL/GenBank/DDBJ databases">
        <authorList>
            <person name="Varghese N."/>
            <person name="Submissions S."/>
        </authorList>
    </citation>
    <scope>NUCLEOTIDE SEQUENCE [LARGE SCALE GENOMIC DNA]</scope>
    <source>
        <strain evidence="2">DSM 13327</strain>
    </source>
</reference>
<dbReference type="Proteomes" id="UP000199520">
    <property type="component" value="Unassembled WGS sequence"/>
</dbReference>
<gene>
    <name evidence="1" type="ORF">SAMN04490355_103828</name>
</gene>
<protein>
    <submittedName>
        <fullName evidence="1">Uncharacterized protein</fullName>
    </submittedName>
</protein>
<dbReference type="AlphaFoldDB" id="A0A1I4MWD8"/>
<evidence type="ECO:0000313" key="1">
    <source>
        <dbReference type="EMBL" id="SFM07417.1"/>
    </source>
</evidence>
<dbReference type="STRING" id="1123291.SAMN04490355_103828"/>
<dbReference type="OrthoDB" id="1675497at2"/>
<accession>A0A1I4MWD8</accession>
<name>A0A1I4MWD8_9FIRM</name>
<organism evidence="1 2">
    <name type="scientific">Pelosinus propionicus DSM 13327</name>
    <dbReference type="NCBI Taxonomy" id="1123291"/>
    <lineage>
        <taxon>Bacteria</taxon>
        <taxon>Bacillati</taxon>
        <taxon>Bacillota</taxon>
        <taxon>Negativicutes</taxon>
        <taxon>Selenomonadales</taxon>
        <taxon>Sporomusaceae</taxon>
        <taxon>Pelosinus</taxon>
    </lineage>
</organism>
<keyword evidence="2" id="KW-1185">Reference proteome</keyword>
<sequence>MFWVASISSVLTILLICYYYRKCNWKYKILIFRLNTLIRSSRKDKNVARRLLKQVYVLLHKSITNNDAAMAYQAIDLLKLAFGYGIMRQDEAMRLMAISVAALNQKQPDVASFILDAFRPLIRQLSPEAIPSVAEQLTLIGVIALKQRQNFLVAKITECIFLIMDRGDAAKDKKIITAAITSFKVLGVLSLRRRDIALFREMCTRLSIWLTANQPNEELAEDLVRLITAWLHRIVGINSMRLFVLIEEFTDALVQSKILDSQLVLLYEEWGNLAATACLNPNNLMAGKIIRFLFSVAILRQNYCQWVKVVAVAGRVIKLAVSRHGILGSFIVFHPMLDVGREILWSELRFVQCMDECKHKMLFAVVKESLIIISFAAKQELVGSSGQTIVDIFKCWVENPAMAANHKSIKKYCQMLLLFWLKDKRQVKKNLPYTNVLTEPILFTDSERLRFKM</sequence>